<dbReference type="Proteomes" id="UP000787635">
    <property type="component" value="Unassembled WGS sequence"/>
</dbReference>
<dbReference type="PANTHER" id="PTHR21248">
    <property type="entry name" value="CARDIOLIPIN SYNTHASE"/>
    <property type="match status" value="1"/>
</dbReference>
<comment type="function">
    <text evidence="1">Could be a virulence factor.</text>
</comment>
<dbReference type="SUPFAM" id="SSF56024">
    <property type="entry name" value="Phospholipase D/nuclease"/>
    <property type="match status" value="1"/>
</dbReference>
<sequence length="253" mass="27546">MEELLEAAIDLVALLSPHRIEALANGVRCLRATERERNLDRFVATPTARAALNHLLEQWERTAISGDVLAGILRGAAHARQRTLREATVELVWTGPTTPYAATRRTEQVLLDLIRGAKDNLFLVSFVVYDVSSVVDELNAATQRGVEIRILLESSLNEGGSLSVDPIATMRGCAPSALLYAWVDRQVPFVNGRVHAKVAVSDGRAAFLTSANLTGHALEKNMEAGVLIEGGHVPSKLRSHLHALIDTRIVKLV</sequence>
<evidence type="ECO:0000256" key="1">
    <source>
        <dbReference type="ARBA" id="ARBA00003145"/>
    </source>
</evidence>
<reference evidence="7 8" key="1">
    <citation type="submission" date="2020-03" db="EMBL/GenBank/DDBJ databases">
        <title>Roseomonas selenitidurans sp. nov. isolated from urban soil.</title>
        <authorList>
            <person name="Liu H."/>
        </authorList>
    </citation>
    <scope>NUCLEOTIDE SEQUENCE [LARGE SCALE GENOMIC DNA]</scope>
    <source>
        <strain evidence="7 8">BU-1</strain>
    </source>
</reference>
<dbReference type="Gene3D" id="3.30.870.10">
    <property type="entry name" value="Endonuclease Chain A"/>
    <property type="match status" value="1"/>
</dbReference>
<protein>
    <recommendedName>
        <fullName evidence="3">Phospholipase D</fullName>
    </recommendedName>
    <alternativeName>
        <fullName evidence="5">Choline phosphatase</fullName>
    </alternativeName>
</protein>
<keyword evidence="8" id="KW-1185">Reference proteome</keyword>
<dbReference type="PROSITE" id="PS50035">
    <property type="entry name" value="PLD"/>
    <property type="match status" value="1"/>
</dbReference>
<evidence type="ECO:0000256" key="3">
    <source>
        <dbReference type="ARBA" id="ARBA00018392"/>
    </source>
</evidence>
<feature type="domain" description="PLD phosphodiesterase" evidence="6">
    <location>
        <begin position="190"/>
        <end position="217"/>
    </location>
</feature>
<dbReference type="InterPro" id="IPR001736">
    <property type="entry name" value="PLipase_D/transphosphatidylase"/>
</dbReference>
<evidence type="ECO:0000256" key="5">
    <source>
        <dbReference type="ARBA" id="ARBA00029594"/>
    </source>
</evidence>
<organism evidence="7 8">
    <name type="scientific">Falsiroseomonas selenitidurans</name>
    <dbReference type="NCBI Taxonomy" id="2716335"/>
    <lineage>
        <taxon>Bacteria</taxon>
        <taxon>Pseudomonadati</taxon>
        <taxon>Pseudomonadota</taxon>
        <taxon>Alphaproteobacteria</taxon>
        <taxon>Acetobacterales</taxon>
        <taxon>Roseomonadaceae</taxon>
        <taxon>Falsiroseomonas</taxon>
    </lineage>
</organism>
<dbReference type="CDD" id="cd09132">
    <property type="entry name" value="PLDc_unchar4"/>
    <property type="match status" value="1"/>
</dbReference>
<keyword evidence="4" id="KW-0964">Secreted</keyword>
<evidence type="ECO:0000259" key="6">
    <source>
        <dbReference type="PROSITE" id="PS50035"/>
    </source>
</evidence>
<dbReference type="SMART" id="SM00155">
    <property type="entry name" value="PLDc"/>
    <property type="match status" value="1"/>
</dbReference>
<comment type="subcellular location">
    <subcellularLocation>
        <location evidence="2">Secreted</location>
    </subcellularLocation>
</comment>
<dbReference type="RefSeq" id="WP_168030782.1">
    <property type="nucleotide sequence ID" value="NZ_JAAVNE010000017.1"/>
</dbReference>
<accession>A0ABX1E341</accession>
<gene>
    <name evidence="7" type="ORF">HEQ75_12055</name>
</gene>
<dbReference type="NCBIfam" id="NF038319">
    <property type="entry name" value="DISARM_DrmC_I"/>
    <property type="match status" value="1"/>
</dbReference>
<dbReference type="EMBL" id="JAAVNE010000017">
    <property type="protein sequence ID" value="NKC31592.1"/>
    <property type="molecule type" value="Genomic_DNA"/>
</dbReference>
<dbReference type="Pfam" id="PF13091">
    <property type="entry name" value="PLDc_2"/>
    <property type="match status" value="1"/>
</dbReference>
<evidence type="ECO:0000313" key="7">
    <source>
        <dbReference type="EMBL" id="NKC31592.1"/>
    </source>
</evidence>
<evidence type="ECO:0000313" key="8">
    <source>
        <dbReference type="Proteomes" id="UP000787635"/>
    </source>
</evidence>
<comment type="caution">
    <text evidence="7">The sequence shown here is derived from an EMBL/GenBank/DDBJ whole genome shotgun (WGS) entry which is preliminary data.</text>
</comment>
<name>A0ABX1E341_9PROT</name>
<proteinExistence type="predicted"/>
<evidence type="ECO:0000256" key="4">
    <source>
        <dbReference type="ARBA" id="ARBA00022525"/>
    </source>
</evidence>
<evidence type="ECO:0000256" key="2">
    <source>
        <dbReference type="ARBA" id="ARBA00004613"/>
    </source>
</evidence>
<dbReference type="PANTHER" id="PTHR21248:SF22">
    <property type="entry name" value="PHOSPHOLIPASE D"/>
    <property type="match status" value="1"/>
</dbReference>
<dbReference type="InterPro" id="IPR025202">
    <property type="entry name" value="PLD-like_dom"/>
</dbReference>
<dbReference type="InterPro" id="IPR047955">
    <property type="entry name" value="DrmC-like"/>
</dbReference>